<feature type="compositionally biased region" description="Polar residues" evidence="7">
    <location>
        <begin position="8"/>
        <end position="21"/>
    </location>
</feature>
<keyword evidence="4" id="KW-0418">Kinase</keyword>
<dbReference type="EMBL" id="CAXKWB010021473">
    <property type="protein sequence ID" value="CAL4123195.1"/>
    <property type="molecule type" value="Genomic_DNA"/>
</dbReference>
<evidence type="ECO:0000256" key="5">
    <source>
        <dbReference type="ARBA" id="ARBA00022840"/>
    </source>
</evidence>
<feature type="binding site" evidence="6">
    <location>
        <position position="203"/>
    </location>
    <ligand>
        <name>ATP</name>
        <dbReference type="ChEBI" id="CHEBI:30616"/>
    </ligand>
</feature>
<dbReference type="SUPFAM" id="SSF49265">
    <property type="entry name" value="Fibronectin type III"/>
    <property type="match status" value="1"/>
</dbReference>
<dbReference type="PROSITE" id="PS50011">
    <property type="entry name" value="PROTEIN_KINASE_DOM"/>
    <property type="match status" value="1"/>
</dbReference>
<dbReference type="InterPro" id="IPR013783">
    <property type="entry name" value="Ig-like_fold"/>
</dbReference>
<organism evidence="10 11">
    <name type="scientific">Meganyctiphanes norvegica</name>
    <name type="common">Northern krill</name>
    <name type="synonym">Thysanopoda norvegica</name>
    <dbReference type="NCBI Taxonomy" id="48144"/>
    <lineage>
        <taxon>Eukaryota</taxon>
        <taxon>Metazoa</taxon>
        <taxon>Ecdysozoa</taxon>
        <taxon>Arthropoda</taxon>
        <taxon>Crustacea</taxon>
        <taxon>Multicrustacea</taxon>
        <taxon>Malacostraca</taxon>
        <taxon>Eumalacostraca</taxon>
        <taxon>Eucarida</taxon>
        <taxon>Euphausiacea</taxon>
        <taxon>Euphausiidae</taxon>
        <taxon>Meganyctiphanes</taxon>
    </lineage>
</organism>
<feature type="region of interest" description="Disordered" evidence="7">
    <location>
        <begin position="122"/>
        <end position="152"/>
    </location>
</feature>
<dbReference type="GO" id="GO:0043065">
    <property type="term" value="P:positive regulation of apoptotic process"/>
    <property type="evidence" value="ECO:0007669"/>
    <property type="project" value="TreeGrafter"/>
</dbReference>
<dbReference type="PROSITE" id="PS00107">
    <property type="entry name" value="PROTEIN_KINASE_ATP"/>
    <property type="match status" value="1"/>
</dbReference>
<proteinExistence type="predicted"/>
<dbReference type="GO" id="GO:0035556">
    <property type="term" value="P:intracellular signal transduction"/>
    <property type="evidence" value="ECO:0007669"/>
    <property type="project" value="TreeGrafter"/>
</dbReference>
<keyword evidence="5 6" id="KW-0067">ATP-binding</keyword>
<reference evidence="10 11" key="1">
    <citation type="submission" date="2024-05" db="EMBL/GenBank/DDBJ databases">
        <authorList>
            <person name="Wallberg A."/>
        </authorList>
    </citation>
    <scope>NUCLEOTIDE SEQUENCE [LARGE SCALE GENOMIC DNA]</scope>
</reference>
<dbReference type="SUPFAM" id="SSF56112">
    <property type="entry name" value="Protein kinase-like (PK-like)"/>
    <property type="match status" value="1"/>
</dbReference>
<dbReference type="InterPro" id="IPR017441">
    <property type="entry name" value="Protein_kinase_ATP_BS"/>
</dbReference>
<dbReference type="Gene3D" id="2.60.40.10">
    <property type="entry name" value="Immunoglobulins"/>
    <property type="match status" value="1"/>
</dbReference>
<gene>
    <name evidence="10" type="ORF">MNOR_LOCUS23883</name>
</gene>
<feature type="compositionally biased region" description="Polar residues" evidence="7">
    <location>
        <begin position="122"/>
        <end position="133"/>
    </location>
</feature>
<sequence length="539" mass="59480">MPSGDGSSGDTSAIMSKTGTPRKQLADLTIAGSVSPGGSIPDAPSYAPSVSEVTATAATLSWYGSSYDGGSQVTGYNIEAKKLPEDTWTTLVKGTHSTSYKTQNLECGSQYQFRVRAVNIHGTSTPSKSSEPVTMQDKVKNNTEDSTDDYDEKFPPFELKKVSIDPADTFNEEYEIQEELGRGRFGVVYKVKHKKTGQSRAAKVIKCIKSTEKQGVRDEIDLMNSLRHPRLLQIAGAYERRRDIVMVLELISGGELFERVIAEDFALTELDCIFFMRQICEGLQYMHNNNILHLDLKPENILCVHKNSNYIKLIDFGLSRRFDPDKTTRVLFGTPEFIAPEVINYDPISYTSDMWSVGVVCYVLLTGLSPFMGDSDAETLANITNGDYDFDDDSFDDVTQNAKDFITALLVKKKEDRLTAAECIKHKWLNQKEDSTKKVVLSTDKLKKFILKRKWQKTGTAIRALGRIASLTSCTTPPSSPQPFHFQAATSPPPSPVPSASSPATLSPTYSPVPTIHVSSTVITLAPPAVTSRPEPVKD</sequence>
<dbReference type="InterPro" id="IPR008271">
    <property type="entry name" value="Ser/Thr_kinase_AS"/>
</dbReference>
<evidence type="ECO:0000313" key="10">
    <source>
        <dbReference type="EMBL" id="CAL4123195.1"/>
    </source>
</evidence>
<keyword evidence="2" id="KW-0808">Transferase</keyword>
<evidence type="ECO:0000256" key="3">
    <source>
        <dbReference type="ARBA" id="ARBA00022741"/>
    </source>
</evidence>
<feature type="region of interest" description="Disordered" evidence="7">
    <location>
        <begin position="474"/>
        <end position="510"/>
    </location>
</feature>
<dbReference type="FunFam" id="3.30.200.20:FF:000315">
    <property type="entry name" value="Calcium-dependent protein kinase 3"/>
    <property type="match status" value="1"/>
</dbReference>
<dbReference type="SMART" id="SM00220">
    <property type="entry name" value="S_TKc"/>
    <property type="match status" value="1"/>
</dbReference>
<dbReference type="AlphaFoldDB" id="A0AAV2RGN1"/>
<evidence type="ECO:0000256" key="7">
    <source>
        <dbReference type="SAM" id="MobiDB-lite"/>
    </source>
</evidence>
<dbReference type="SMART" id="SM00060">
    <property type="entry name" value="FN3"/>
    <property type="match status" value="1"/>
</dbReference>
<dbReference type="Gene3D" id="3.30.200.20">
    <property type="entry name" value="Phosphorylase Kinase, domain 1"/>
    <property type="match status" value="1"/>
</dbReference>
<name>A0AAV2RGN1_MEGNR</name>
<keyword evidence="11" id="KW-1185">Reference proteome</keyword>
<dbReference type="GO" id="GO:0005634">
    <property type="term" value="C:nucleus"/>
    <property type="evidence" value="ECO:0007669"/>
    <property type="project" value="TreeGrafter"/>
</dbReference>
<evidence type="ECO:0000256" key="4">
    <source>
        <dbReference type="ARBA" id="ARBA00022777"/>
    </source>
</evidence>
<dbReference type="GO" id="GO:0005524">
    <property type="term" value="F:ATP binding"/>
    <property type="evidence" value="ECO:0007669"/>
    <property type="project" value="UniProtKB-UniRule"/>
</dbReference>
<feature type="region of interest" description="Disordered" evidence="7">
    <location>
        <begin position="1"/>
        <end position="48"/>
    </location>
</feature>
<accession>A0AAV2RGN1</accession>
<keyword evidence="1" id="KW-0723">Serine/threonine-protein kinase</keyword>
<dbReference type="Pfam" id="PF00069">
    <property type="entry name" value="Pkinase"/>
    <property type="match status" value="1"/>
</dbReference>
<dbReference type="PROSITE" id="PS50853">
    <property type="entry name" value="FN3"/>
    <property type="match status" value="1"/>
</dbReference>
<evidence type="ECO:0008006" key="12">
    <source>
        <dbReference type="Google" id="ProtNLM"/>
    </source>
</evidence>
<dbReference type="GO" id="GO:0004674">
    <property type="term" value="F:protein serine/threonine kinase activity"/>
    <property type="evidence" value="ECO:0007669"/>
    <property type="project" value="UniProtKB-KW"/>
</dbReference>
<dbReference type="PANTHER" id="PTHR24342">
    <property type="entry name" value="SERINE/THREONINE-PROTEIN KINASE 17"/>
    <property type="match status" value="1"/>
</dbReference>
<dbReference type="Pfam" id="PF00041">
    <property type="entry name" value="fn3"/>
    <property type="match status" value="1"/>
</dbReference>
<dbReference type="CDD" id="cd14103">
    <property type="entry name" value="STKc_MLCK"/>
    <property type="match status" value="1"/>
</dbReference>
<dbReference type="FunFam" id="1.10.510.10:FF:000175">
    <property type="entry name" value="Myosin light chain kinase, smooth muscle"/>
    <property type="match status" value="1"/>
</dbReference>
<dbReference type="Gene3D" id="1.10.510.10">
    <property type="entry name" value="Transferase(Phosphotransferase) domain 1"/>
    <property type="match status" value="1"/>
</dbReference>
<protein>
    <recommendedName>
        <fullName evidence="12">Myosin light chain kinase</fullName>
    </recommendedName>
</protein>
<dbReference type="InterPro" id="IPR003961">
    <property type="entry name" value="FN3_dom"/>
</dbReference>
<evidence type="ECO:0000256" key="2">
    <source>
        <dbReference type="ARBA" id="ARBA00022679"/>
    </source>
</evidence>
<dbReference type="InterPro" id="IPR011009">
    <property type="entry name" value="Kinase-like_dom_sf"/>
</dbReference>
<feature type="domain" description="Protein kinase" evidence="8">
    <location>
        <begin position="174"/>
        <end position="429"/>
    </location>
</feature>
<evidence type="ECO:0000256" key="6">
    <source>
        <dbReference type="PROSITE-ProRule" id="PRU10141"/>
    </source>
</evidence>
<dbReference type="PANTHER" id="PTHR24342:SF20">
    <property type="entry name" value="MYOSIN LIGHT CHAIN KINASE, SMOOTH MUSCLE"/>
    <property type="match status" value="1"/>
</dbReference>
<dbReference type="InterPro" id="IPR000719">
    <property type="entry name" value="Prot_kinase_dom"/>
</dbReference>
<dbReference type="InterPro" id="IPR036116">
    <property type="entry name" value="FN3_sf"/>
</dbReference>
<feature type="compositionally biased region" description="Low complexity" evidence="7">
    <location>
        <begin position="498"/>
        <end position="510"/>
    </location>
</feature>
<feature type="domain" description="Fibronectin type-III" evidence="9">
    <location>
        <begin position="44"/>
        <end position="138"/>
    </location>
</feature>
<dbReference type="PROSITE" id="PS00108">
    <property type="entry name" value="PROTEIN_KINASE_ST"/>
    <property type="match status" value="1"/>
</dbReference>
<evidence type="ECO:0000256" key="1">
    <source>
        <dbReference type="ARBA" id="ARBA00022527"/>
    </source>
</evidence>
<evidence type="ECO:0000259" key="9">
    <source>
        <dbReference type="PROSITE" id="PS50853"/>
    </source>
</evidence>
<dbReference type="CDD" id="cd00063">
    <property type="entry name" value="FN3"/>
    <property type="match status" value="1"/>
</dbReference>
<dbReference type="Proteomes" id="UP001497623">
    <property type="component" value="Unassembled WGS sequence"/>
</dbReference>
<comment type="caution">
    <text evidence="10">The sequence shown here is derived from an EMBL/GenBank/DDBJ whole genome shotgun (WGS) entry which is preliminary data.</text>
</comment>
<keyword evidence="3 6" id="KW-0547">Nucleotide-binding</keyword>
<evidence type="ECO:0000313" key="11">
    <source>
        <dbReference type="Proteomes" id="UP001497623"/>
    </source>
</evidence>
<dbReference type="PRINTS" id="PR00014">
    <property type="entry name" value="FNTYPEIII"/>
</dbReference>
<evidence type="ECO:0000259" key="8">
    <source>
        <dbReference type="PROSITE" id="PS50011"/>
    </source>
</evidence>